<dbReference type="InterPro" id="IPR014001">
    <property type="entry name" value="Helicase_ATP-bd"/>
</dbReference>
<evidence type="ECO:0000313" key="7">
    <source>
        <dbReference type="Proteomes" id="UP000053797"/>
    </source>
</evidence>
<evidence type="ECO:0008006" key="8">
    <source>
        <dbReference type="Google" id="ProtNLM"/>
    </source>
</evidence>
<sequence>MGNEGSEAMDIRGRWISAKQMETRLSTHQLIPAVTFTCQRCGAFPVKGPCTCGKRCYYCRQCIAYGKLRTCDQLITDTRPLDPVRPAQHRPVRLTPAQTTVARTIEQTILRGGRLLVHAVCGAGKTPMFFPGIERALANGKRVLVTAPRADVVRELTHHIKQAFPTAHVVSLYGGSADRLLLGEITVSTTHQLIHYRSCFDVVLLDEVDAFPFHMNWTLHRYVKRAMTQKAALILLSATPSMWHRRYPTVRLMRRYHGHPLPVPRLKSPFTMQSIVEWLRQYEQQPRLVFVPRIAALEAWQTRLKEVGIDVTTVHAEDPDRIEKIQAFRTTNGILLTTTILERGVTISNVQVAVLDADQGFSTKALIQISGRVGRDAAYPDGDISFFANDRSDALFYAIHQIQKANRWTTS</sequence>
<gene>
    <name evidence="6" type="ORF">AS033_01585</name>
</gene>
<proteinExistence type="predicted"/>
<dbReference type="PROSITE" id="PS51192">
    <property type="entry name" value="HELICASE_ATP_BIND_1"/>
    <property type="match status" value="1"/>
</dbReference>
<dbReference type="Pfam" id="PF00270">
    <property type="entry name" value="DEAD"/>
    <property type="match status" value="1"/>
</dbReference>
<reference evidence="6 7" key="1">
    <citation type="journal article" date="2015" name="Int. J. Syst. Evol. Microbiol.">
        <title>Exiguobacterium enclense sp. nov., isolated from sediment.</title>
        <authorList>
            <person name="Dastager S.G."/>
            <person name="Mawlankar R."/>
            <person name="Sonalkar V.V."/>
            <person name="Thorat M.N."/>
            <person name="Mual P."/>
            <person name="Verma A."/>
            <person name="Krishnamurthi S."/>
            <person name="Tang S.K."/>
            <person name="Li W.J."/>
        </authorList>
    </citation>
    <scope>NUCLEOTIDE SEQUENCE [LARGE SCALE GENOMIC DNA]</scope>
    <source>
        <strain evidence="6 7">NIO-1109</strain>
    </source>
</reference>
<accession>A0A0V8GIJ0</accession>
<evidence type="ECO:0000256" key="1">
    <source>
        <dbReference type="ARBA" id="ARBA00022741"/>
    </source>
</evidence>
<protein>
    <recommendedName>
        <fullName evidence="8">Competence protein ComF</fullName>
    </recommendedName>
</protein>
<feature type="domain" description="Helicase ATP-binding" evidence="4">
    <location>
        <begin position="106"/>
        <end position="258"/>
    </location>
</feature>
<keyword evidence="1" id="KW-0547">Nucleotide-binding</keyword>
<dbReference type="PANTHER" id="PTHR30580">
    <property type="entry name" value="PRIMOSOMAL PROTEIN N"/>
    <property type="match status" value="1"/>
</dbReference>
<evidence type="ECO:0000256" key="3">
    <source>
        <dbReference type="ARBA" id="ARBA00023125"/>
    </source>
</evidence>
<dbReference type="SMART" id="SM00490">
    <property type="entry name" value="HELICc"/>
    <property type="match status" value="1"/>
</dbReference>
<dbReference type="GO" id="GO:0043138">
    <property type="term" value="F:3'-5' DNA helicase activity"/>
    <property type="evidence" value="ECO:0007669"/>
    <property type="project" value="TreeGrafter"/>
</dbReference>
<dbReference type="Pfam" id="PF00271">
    <property type="entry name" value="Helicase_C"/>
    <property type="match status" value="1"/>
</dbReference>
<evidence type="ECO:0000259" key="4">
    <source>
        <dbReference type="PROSITE" id="PS51192"/>
    </source>
</evidence>
<name>A0A0V8GIJ0_9BACL</name>
<dbReference type="AlphaFoldDB" id="A0A0V8GIJ0"/>
<evidence type="ECO:0000256" key="2">
    <source>
        <dbReference type="ARBA" id="ARBA00022840"/>
    </source>
</evidence>
<dbReference type="GO" id="GO:0006310">
    <property type="term" value="P:DNA recombination"/>
    <property type="evidence" value="ECO:0007669"/>
    <property type="project" value="TreeGrafter"/>
</dbReference>
<keyword evidence="3" id="KW-0238">DNA-binding</keyword>
<dbReference type="SMART" id="SM00487">
    <property type="entry name" value="DEXDc"/>
    <property type="match status" value="1"/>
</dbReference>
<dbReference type="GO" id="GO:0006270">
    <property type="term" value="P:DNA replication initiation"/>
    <property type="evidence" value="ECO:0007669"/>
    <property type="project" value="TreeGrafter"/>
</dbReference>
<dbReference type="Gene3D" id="3.40.50.300">
    <property type="entry name" value="P-loop containing nucleotide triphosphate hydrolases"/>
    <property type="match status" value="2"/>
</dbReference>
<keyword evidence="2" id="KW-0067">ATP-binding</keyword>
<dbReference type="GO" id="GO:0006302">
    <property type="term" value="P:double-strand break repair"/>
    <property type="evidence" value="ECO:0007669"/>
    <property type="project" value="TreeGrafter"/>
</dbReference>
<dbReference type="PANTHER" id="PTHR30580:SF1">
    <property type="entry name" value="COMF OPERON PROTEIN 1"/>
    <property type="match status" value="1"/>
</dbReference>
<dbReference type="PROSITE" id="PS51194">
    <property type="entry name" value="HELICASE_CTER"/>
    <property type="match status" value="1"/>
</dbReference>
<dbReference type="InterPro" id="IPR011545">
    <property type="entry name" value="DEAD/DEAH_box_helicase_dom"/>
</dbReference>
<dbReference type="SUPFAM" id="SSF52540">
    <property type="entry name" value="P-loop containing nucleoside triphosphate hydrolases"/>
    <property type="match status" value="1"/>
</dbReference>
<feature type="domain" description="Helicase C-terminal" evidence="5">
    <location>
        <begin position="274"/>
        <end position="411"/>
    </location>
</feature>
<evidence type="ECO:0000259" key="5">
    <source>
        <dbReference type="PROSITE" id="PS51194"/>
    </source>
</evidence>
<dbReference type="GO" id="GO:0005524">
    <property type="term" value="F:ATP binding"/>
    <property type="evidence" value="ECO:0007669"/>
    <property type="project" value="UniProtKB-KW"/>
</dbReference>
<comment type="caution">
    <text evidence="6">The sequence shown here is derived from an EMBL/GenBank/DDBJ whole genome shotgun (WGS) entry which is preliminary data.</text>
</comment>
<organism evidence="6 7">
    <name type="scientific">Exiguobacterium indicum</name>
    <dbReference type="NCBI Taxonomy" id="296995"/>
    <lineage>
        <taxon>Bacteria</taxon>
        <taxon>Bacillati</taxon>
        <taxon>Bacillota</taxon>
        <taxon>Bacilli</taxon>
        <taxon>Bacillales</taxon>
        <taxon>Bacillales Family XII. Incertae Sedis</taxon>
        <taxon>Exiguobacterium</taxon>
    </lineage>
</organism>
<dbReference type="EMBL" id="LNQL01000001">
    <property type="protein sequence ID" value="KSU50092.1"/>
    <property type="molecule type" value="Genomic_DNA"/>
</dbReference>
<dbReference type="InterPro" id="IPR027417">
    <property type="entry name" value="P-loop_NTPase"/>
</dbReference>
<dbReference type="GO" id="GO:0003677">
    <property type="term" value="F:DNA binding"/>
    <property type="evidence" value="ECO:0007669"/>
    <property type="project" value="UniProtKB-KW"/>
</dbReference>
<dbReference type="InterPro" id="IPR001650">
    <property type="entry name" value="Helicase_C-like"/>
</dbReference>
<dbReference type="Proteomes" id="UP000053797">
    <property type="component" value="Unassembled WGS sequence"/>
</dbReference>
<evidence type="ECO:0000313" key="6">
    <source>
        <dbReference type="EMBL" id="KSU50092.1"/>
    </source>
</evidence>